<dbReference type="EMBL" id="JH159166">
    <property type="protein sequence ID" value="EGZ05451.1"/>
    <property type="molecule type" value="Genomic_DNA"/>
</dbReference>
<keyword evidence="1" id="KW-0812">Transmembrane</keyword>
<gene>
    <name evidence="3" type="ORF">PHYSODRAFT_307726</name>
</gene>
<protein>
    <recommendedName>
        <fullName evidence="2">WLGC domain-containing protein</fullName>
    </recommendedName>
</protein>
<evidence type="ECO:0000313" key="3">
    <source>
        <dbReference type="EMBL" id="EGZ05451.1"/>
    </source>
</evidence>
<proteinExistence type="predicted"/>
<dbReference type="Proteomes" id="UP000002640">
    <property type="component" value="Unassembled WGS sequence"/>
</dbReference>
<sequence length="668" mass="75213">MKSNLLADENPNDSRSPRLSKIFGVLSSTRRLTEVVPLGPPARTASALDNSFLTVGIRPRHQSTRKLSFREAFGLLGPPMAAMVLGVDPNAAANYLMNTSELDDGQFWLIPDEWSTLQTFSVMGLALVLLFYVYILMMMLVWRSQRNAMENKFNSFLLHWRAAAKALTGIHGKYRKYWNFCLKIHDLVMLTLLLSDLLEAGTPVKIAFSALVEILIDSLFDFSATVLYPLTVLYYCWNNFHYDRAVYFINLETLSIGSFERRARMYANPAEIALVRSSFDSLRILDSTDFVLRIAMNLAFSYRCKRIVEVLIEMKTDNTLKRKLSLLHPPARAAVVVFTHKAIVHHKSRVLRIPTPLTYYEWTHPVDVSMAVSMLARAGTLETLQLINRQLTELPGELRGCRNLNFISLINCATEKFPPWLKDFHKLQYLQVEGRVGSQNLDDLAPDLFSDMPELRYLQLGVHENMTRLPPLDGAPKLRSIIFSRLYNLVEFPPLTHQTRLGRIELTAIKTLPYLPDLQPVTALRHLIVFQGARLCCNGFLGTCDLTNPYCTNATCLEDGSKEASPATLAAFKDFSYSVCQPYSGLSQVPTAETIQMCDGVPYRQCHVPGLEPNTTAVGMCYNHRMQVLACNPGPEKIRARRRQIQEGVGAPCNSSVEAWLGCSSAAT</sequence>
<feature type="transmembrane region" description="Helical" evidence="1">
    <location>
        <begin position="120"/>
        <end position="142"/>
    </location>
</feature>
<dbReference type="InParanoid" id="G5AFT5"/>
<dbReference type="Gene3D" id="3.80.10.10">
    <property type="entry name" value="Ribonuclease Inhibitor"/>
    <property type="match status" value="1"/>
</dbReference>
<dbReference type="InterPro" id="IPR058256">
    <property type="entry name" value="WLGC"/>
</dbReference>
<accession>G5AFT5</accession>
<reference evidence="3 4" key="1">
    <citation type="journal article" date="2006" name="Science">
        <title>Phytophthora genome sequences uncover evolutionary origins and mechanisms of pathogenesis.</title>
        <authorList>
            <person name="Tyler B.M."/>
            <person name="Tripathy S."/>
            <person name="Zhang X."/>
            <person name="Dehal P."/>
            <person name="Jiang R.H."/>
            <person name="Aerts A."/>
            <person name="Arredondo F.D."/>
            <person name="Baxter L."/>
            <person name="Bensasson D."/>
            <person name="Beynon J.L."/>
            <person name="Chapman J."/>
            <person name="Damasceno C.M."/>
            <person name="Dorrance A.E."/>
            <person name="Dou D."/>
            <person name="Dickerman A.W."/>
            <person name="Dubchak I.L."/>
            <person name="Garbelotto M."/>
            <person name="Gijzen M."/>
            <person name="Gordon S.G."/>
            <person name="Govers F."/>
            <person name="Grunwald N.J."/>
            <person name="Huang W."/>
            <person name="Ivors K.L."/>
            <person name="Jones R.W."/>
            <person name="Kamoun S."/>
            <person name="Krampis K."/>
            <person name="Lamour K.H."/>
            <person name="Lee M.K."/>
            <person name="McDonald W.H."/>
            <person name="Medina M."/>
            <person name="Meijer H.J."/>
            <person name="Nordberg E.K."/>
            <person name="Maclean D.J."/>
            <person name="Ospina-Giraldo M.D."/>
            <person name="Morris P.F."/>
            <person name="Phuntumart V."/>
            <person name="Putnam N.H."/>
            <person name="Rash S."/>
            <person name="Rose J.K."/>
            <person name="Sakihama Y."/>
            <person name="Salamov A.A."/>
            <person name="Savidor A."/>
            <person name="Scheuring C.F."/>
            <person name="Smith B.M."/>
            <person name="Sobral B.W."/>
            <person name="Terry A."/>
            <person name="Torto-Alalibo T.A."/>
            <person name="Win J."/>
            <person name="Xu Z."/>
            <person name="Zhang H."/>
            <person name="Grigoriev I.V."/>
            <person name="Rokhsar D.S."/>
            <person name="Boore J.L."/>
        </authorList>
    </citation>
    <scope>NUCLEOTIDE SEQUENCE [LARGE SCALE GENOMIC DNA]</scope>
    <source>
        <strain evidence="3 4">P6497</strain>
    </source>
</reference>
<organism evidence="3 4">
    <name type="scientific">Phytophthora sojae (strain P6497)</name>
    <name type="common">Soybean stem and root rot agent</name>
    <name type="synonym">Phytophthora megasperma f. sp. glycines</name>
    <dbReference type="NCBI Taxonomy" id="1094619"/>
    <lineage>
        <taxon>Eukaryota</taxon>
        <taxon>Sar</taxon>
        <taxon>Stramenopiles</taxon>
        <taxon>Oomycota</taxon>
        <taxon>Peronosporomycetes</taxon>
        <taxon>Peronosporales</taxon>
        <taxon>Peronosporaceae</taxon>
        <taxon>Phytophthora</taxon>
    </lineage>
</organism>
<dbReference type="InterPro" id="IPR032675">
    <property type="entry name" value="LRR_dom_sf"/>
</dbReference>
<dbReference type="KEGG" id="psoj:PHYSODRAFT_307726"/>
<feature type="domain" description="WLGC" evidence="2">
    <location>
        <begin position="593"/>
        <end position="664"/>
    </location>
</feature>
<keyword evidence="1" id="KW-1133">Transmembrane helix</keyword>
<evidence type="ECO:0000259" key="2">
    <source>
        <dbReference type="Pfam" id="PF26605"/>
    </source>
</evidence>
<name>G5AFT5_PHYSP</name>
<dbReference type="SUPFAM" id="SSF52058">
    <property type="entry name" value="L domain-like"/>
    <property type="match status" value="1"/>
</dbReference>
<evidence type="ECO:0000256" key="1">
    <source>
        <dbReference type="SAM" id="Phobius"/>
    </source>
</evidence>
<dbReference type="RefSeq" id="XP_009538982.1">
    <property type="nucleotide sequence ID" value="XM_009540687.1"/>
</dbReference>
<evidence type="ECO:0000313" key="4">
    <source>
        <dbReference type="Proteomes" id="UP000002640"/>
    </source>
</evidence>
<keyword evidence="1" id="KW-0472">Membrane</keyword>
<dbReference type="GeneID" id="20642922"/>
<dbReference type="Pfam" id="PF26605">
    <property type="entry name" value="WLGC"/>
    <property type="match status" value="1"/>
</dbReference>
<keyword evidence="4" id="KW-1185">Reference proteome</keyword>
<dbReference type="SMR" id="G5AFT5"/>
<dbReference type="AlphaFoldDB" id="G5AFT5"/>